<gene>
    <name evidence="2" type="ORF">FJQ54_10890</name>
</gene>
<evidence type="ECO:0000313" key="3">
    <source>
        <dbReference type="Proteomes" id="UP000319897"/>
    </source>
</evidence>
<dbReference type="OrthoDB" id="7192657at2"/>
<reference evidence="2 3" key="1">
    <citation type="submission" date="2019-06" db="EMBL/GenBank/DDBJ databases">
        <authorList>
            <person name="Lee I."/>
            <person name="Jang G.I."/>
            <person name="Hwang C.Y."/>
        </authorList>
    </citation>
    <scope>NUCLEOTIDE SEQUENCE [LARGE SCALE GENOMIC DNA]</scope>
    <source>
        <strain evidence="2 3">PAMC 28131</strain>
    </source>
</reference>
<feature type="region of interest" description="Disordered" evidence="1">
    <location>
        <begin position="1"/>
        <end position="61"/>
    </location>
</feature>
<organism evidence="2 3">
    <name type="scientific">Sandaracinobacter neustonicus</name>
    <dbReference type="NCBI Taxonomy" id="1715348"/>
    <lineage>
        <taxon>Bacteria</taxon>
        <taxon>Pseudomonadati</taxon>
        <taxon>Pseudomonadota</taxon>
        <taxon>Alphaproteobacteria</taxon>
        <taxon>Sphingomonadales</taxon>
        <taxon>Sphingosinicellaceae</taxon>
        <taxon>Sandaracinobacter</taxon>
    </lineage>
</organism>
<dbReference type="Pfam" id="PF13770">
    <property type="entry name" value="DUF4169"/>
    <property type="match status" value="1"/>
</dbReference>
<accession>A0A501XJM8</accession>
<dbReference type="Proteomes" id="UP000319897">
    <property type="component" value="Unassembled WGS sequence"/>
</dbReference>
<dbReference type="InterPro" id="IPR025227">
    <property type="entry name" value="DUF4169"/>
</dbReference>
<evidence type="ECO:0000313" key="2">
    <source>
        <dbReference type="EMBL" id="TPE60503.1"/>
    </source>
</evidence>
<comment type="caution">
    <text evidence="2">The sequence shown here is derived from an EMBL/GenBank/DDBJ whole genome shotgun (WGS) entry which is preliminary data.</text>
</comment>
<dbReference type="EMBL" id="VFSU01000026">
    <property type="protein sequence ID" value="TPE60503.1"/>
    <property type="molecule type" value="Genomic_DNA"/>
</dbReference>
<sequence length="61" mass="7185">MGDIINLRQARKARKRAEAERQAEANRLKHGRTKAEKLLTEKQQQAHDRTLDNARREHPED</sequence>
<feature type="compositionally biased region" description="Basic and acidic residues" evidence="1">
    <location>
        <begin position="16"/>
        <end position="61"/>
    </location>
</feature>
<name>A0A501XJM8_9SPHN</name>
<keyword evidence="3" id="KW-1185">Reference proteome</keyword>
<protein>
    <submittedName>
        <fullName evidence="2">DUF4169 family protein</fullName>
    </submittedName>
</protein>
<evidence type="ECO:0000256" key="1">
    <source>
        <dbReference type="SAM" id="MobiDB-lite"/>
    </source>
</evidence>
<proteinExistence type="predicted"/>
<dbReference type="RefSeq" id="WP_140928439.1">
    <property type="nucleotide sequence ID" value="NZ_VFSU01000026.1"/>
</dbReference>
<dbReference type="AlphaFoldDB" id="A0A501XJM8"/>